<sequence>MKKTLIAAAIVAAGLSPVAVMAQAAPAAAAAPTVGAKVYDPAGAEVGTVEAVAGGVVTVNTGLARAGLPTSAFAMRDKGPTIGMTKAELEAAVNGAKAQQGEAKDAALVDGAAIKSNDGKVLGTIGKVEGDDVTMMLTDGNGASAMFKKANIGLMPDGTLAIGMTADAFYKAVGVTPPAPGATPADGATPPAPEAPAATN</sequence>
<name>A0ABT0BDB2_9SPHN</name>
<evidence type="ECO:0000256" key="2">
    <source>
        <dbReference type="SAM" id="SignalP"/>
    </source>
</evidence>
<reference evidence="3" key="1">
    <citation type="submission" date="2022-03" db="EMBL/GenBank/DDBJ databases">
        <title>Identification of a novel bacterium isolated from mangrove sediments.</title>
        <authorList>
            <person name="Pan X."/>
        </authorList>
    </citation>
    <scope>NUCLEOTIDE SEQUENCE</scope>
    <source>
        <strain evidence="3">B1949</strain>
    </source>
</reference>
<feature type="chain" id="PRO_5045798229" description="PRC-barrel domain-containing protein" evidence="2">
    <location>
        <begin position="25"/>
        <end position="200"/>
    </location>
</feature>
<dbReference type="Proteomes" id="UP001162881">
    <property type="component" value="Unassembled WGS sequence"/>
</dbReference>
<organism evidence="3 4">
    <name type="scientific">Novosphingobium organovorum</name>
    <dbReference type="NCBI Taxonomy" id="2930092"/>
    <lineage>
        <taxon>Bacteria</taxon>
        <taxon>Pseudomonadati</taxon>
        <taxon>Pseudomonadota</taxon>
        <taxon>Alphaproteobacteria</taxon>
        <taxon>Sphingomonadales</taxon>
        <taxon>Sphingomonadaceae</taxon>
        <taxon>Novosphingobium</taxon>
    </lineage>
</organism>
<evidence type="ECO:0000313" key="4">
    <source>
        <dbReference type="Proteomes" id="UP001162881"/>
    </source>
</evidence>
<feature type="region of interest" description="Disordered" evidence="1">
    <location>
        <begin position="180"/>
        <end position="200"/>
    </location>
</feature>
<evidence type="ECO:0000256" key="1">
    <source>
        <dbReference type="SAM" id="MobiDB-lite"/>
    </source>
</evidence>
<accession>A0ABT0BDB2</accession>
<comment type="caution">
    <text evidence="3">The sequence shown here is derived from an EMBL/GenBank/DDBJ whole genome shotgun (WGS) entry which is preliminary data.</text>
</comment>
<keyword evidence="2" id="KW-0732">Signal</keyword>
<dbReference type="EMBL" id="JALHLF010000033">
    <property type="protein sequence ID" value="MCJ2183052.1"/>
    <property type="molecule type" value="Genomic_DNA"/>
</dbReference>
<evidence type="ECO:0000313" key="3">
    <source>
        <dbReference type="EMBL" id="MCJ2183052.1"/>
    </source>
</evidence>
<feature type="compositionally biased region" description="Low complexity" evidence="1">
    <location>
        <begin position="182"/>
        <end position="200"/>
    </location>
</feature>
<protein>
    <recommendedName>
        <fullName evidence="5">PRC-barrel domain-containing protein</fullName>
    </recommendedName>
</protein>
<feature type="signal peptide" evidence="2">
    <location>
        <begin position="1"/>
        <end position="24"/>
    </location>
</feature>
<keyword evidence="4" id="KW-1185">Reference proteome</keyword>
<dbReference type="RefSeq" id="WP_244020203.1">
    <property type="nucleotide sequence ID" value="NZ_JALHLF010000033.1"/>
</dbReference>
<proteinExistence type="predicted"/>
<evidence type="ECO:0008006" key="5">
    <source>
        <dbReference type="Google" id="ProtNLM"/>
    </source>
</evidence>
<gene>
    <name evidence="3" type="ORF">MTR62_10165</name>
</gene>